<dbReference type="AlphaFoldDB" id="A0A2C6KTZ6"/>
<protein>
    <recommendedName>
        <fullName evidence="2">ubiquitinyl hydrolase 1</fullName>
        <ecNumber evidence="2">3.4.19.12</ecNumber>
    </recommendedName>
</protein>
<evidence type="ECO:0000256" key="4">
    <source>
        <dbReference type="ARBA" id="ARBA00022786"/>
    </source>
</evidence>
<evidence type="ECO:0000256" key="1">
    <source>
        <dbReference type="ARBA" id="ARBA00000707"/>
    </source>
</evidence>
<organism evidence="8 9">
    <name type="scientific">Cystoisospora suis</name>
    <dbReference type="NCBI Taxonomy" id="483139"/>
    <lineage>
        <taxon>Eukaryota</taxon>
        <taxon>Sar</taxon>
        <taxon>Alveolata</taxon>
        <taxon>Apicomplexa</taxon>
        <taxon>Conoidasida</taxon>
        <taxon>Coccidia</taxon>
        <taxon>Eucoccidiorida</taxon>
        <taxon>Eimeriorina</taxon>
        <taxon>Sarcocystidae</taxon>
        <taxon>Cystoisospora</taxon>
    </lineage>
</organism>
<comment type="catalytic activity">
    <reaction evidence="1">
        <text>Thiol-dependent hydrolysis of ester, thioester, amide, peptide and isopeptide bonds formed by the C-terminal Gly of ubiquitin (a 76-residue protein attached to proteins as an intracellular targeting signal).</text>
        <dbReference type="EC" id="3.4.19.12"/>
    </reaction>
</comment>
<feature type="compositionally biased region" description="Polar residues" evidence="6">
    <location>
        <begin position="426"/>
        <end position="439"/>
    </location>
</feature>
<sequence>MAAIPCLVKQLGSQCLSASGCRMTPPSDPQLYPRCVVQLYHERQAFLHCGRHTINNLLQAPVYSASDFEQLASLLDAGYFFTSEGDSVESCPSAAFPSFSSPPQTGSSSSAVASLSGPRFPLEQGRLPSDLPCAARGSIIQRSRSHWGILSSVFGTSYSAPLWLGNYDLSLLELILGQHQLHLRFANQVELPKWESEDEVSHKDTETVSTMHCSSTVLDSIGQDFPGAVTLEQLRNPRLEGFVVNVAVPRTGWRRVLPRTVSRHFYAIKKLECEYTSDVGQYGYTVLSPYRSKLVVKLPYTGTGSDSDAAPAATTRDRDCISCRSGTDCRNDKQGDQLGLTGPPQVLSTRGYCWVNLDSKLAVPRVFRSEAALMVYLNRKLGMRYQQLLQGRGQEREQERVRVNDGSASSGNPGKVRLNADPVSNPGVSQISPSEQTPPGTEDLVMDGLSLYAFVAEDGNNFELIHDNYTDAVVVEVLRETSA</sequence>
<evidence type="ECO:0000256" key="6">
    <source>
        <dbReference type="SAM" id="MobiDB-lite"/>
    </source>
</evidence>
<dbReference type="PANTHER" id="PTHR13291:SF0">
    <property type="entry name" value="JOSEPHIN-LIKE PROTEIN"/>
    <property type="match status" value="1"/>
</dbReference>
<dbReference type="GO" id="GO:0006508">
    <property type="term" value="P:proteolysis"/>
    <property type="evidence" value="ECO:0007669"/>
    <property type="project" value="UniProtKB-KW"/>
</dbReference>
<keyword evidence="4" id="KW-0833">Ubl conjugation pathway</keyword>
<dbReference type="VEuPathDB" id="ToxoDB:CSUI_006456"/>
<evidence type="ECO:0000313" key="9">
    <source>
        <dbReference type="Proteomes" id="UP000221165"/>
    </source>
</evidence>
<keyword evidence="3" id="KW-0645">Protease</keyword>
<gene>
    <name evidence="8" type="ORF">CSUI_006456</name>
</gene>
<dbReference type="EMBL" id="MIGC01003267">
    <property type="protein sequence ID" value="PHJ19712.1"/>
    <property type="molecule type" value="Genomic_DNA"/>
</dbReference>
<keyword evidence="9" id="KW-1185">Reference proteome</keyword>
<comment type="caution">
    <text evidence="8">The sequence shown here is derived from an EMBL/GenBank/DDBJ whole genome shotgun (WGS) entry which is preliminary data.</text>
</comment>
<dbReference type="PANTHER" id="PTHR13291">
    <property type="entry name" value="JOSEPHIN 1, 2"/>
    <property type="match status" value="1"/>
</dbReference>
<dbReference type="RefSeq" id="XP_067921408.1">
    <property type="nucleotide sequence ID" value="XM_068066615.1"/>
</dbReference>
<evidence type="ECO:0000256" key="3">
    <source>
        <dbReference type="ARBA" id="ARBA00022670"/>
    </source>
</evidence>
<keyword evidence="5" id="KW-0378">Hydrolase</keyword>
<accession>A0A2C6KTZ6</accession>
<evidence type="ECO:0000256" key="2">
    <source>
        <dbReference type="ARBA" id="ARBA00012759"/>
    </source>
</evidence>
<evidence type="ECO:0000256" key="5">
    <source>
        <dbReference type="ARBA" id="ARBA00022801"/>
    </source>
</evidence>
<feature type="domain" description="Josephin" evidence="7">
    <location>
        <begin position="43"/>
        <end position="394"/>
    </location>
</feature>
<dbReference type="GO" id="GO:0016579">
    <property type="term" value="P:protein deubiquitination"/>
    <property type="evidence" value="ECO:0007669"/>
    <property type="project" value="InterPro"/>
</dbReference>
<dbReference type="GeneID" id="94429826"/>
<feature type="compositionally biased region" description="Basic and acidic residues" evidence="6">
    <location>
        <begin position="393"/>
        <end position="403"/>
    </location>
</feature>
<evidence type="ECO:0000259" key="7">
    <source>
        <dbReference type="SMART" id="SM01246"/>
    </source>
</evidence>
<evidence type="ECO:0000313" key="8">
    <source>
        <dbReference type="EMBL" id="PHJ19712.1"/>
    </source>
</evidence>
<dbReference type="InterPro" id="IPR040053">
    <property type="entry name" value="JOSD1/2"/>
</dbReference>
<name>A0A2C6KTZ6_9APIC</name>
<dbReference type="GO" id="GO:0004843">
    <property type="term" value="F:cysteine-type deubiquitinase activity"/>
    <property type="evidence" value="ECO:0007669"/>
    <property type="project" value="UniProtKB-EC"/>
</dbReference>
<feature type="region of interest" description="Disordered" evidence="6">
    <location>
        <begin position="391"/>
        <end position="442"/>
    </location>
</feature>
<proteinExistence type="predicted"/>
<dbReference type="EC" id="3.4.19.12" evidence="2"/>
<reference evidence="8 9" key="1">
    <citation type="journal article" date="2017" name="Int. J. Parasitol.">
        <title>The genome of the protozoan parasite Cystoisospora suis and a reverse vaccinology approach to identify vaccine candidates.</title>
        <authorList>
            <person name="Palmieri N."/>
            <person name="Shrestha A."/>
            <person name="Ruttkowski B."/>
            <person name="Beck T."/>
            <person name="Vogl C."/>
            <person name="Tomley F."/>
            <person name="Blake D.P."/>
            <person name="Joachim A."/>
        </authorList>
    </citation>
    <scope>NUCLEOTIDE SEQUENCE [LARGE SCALE GENOMIC DNA]</scope>
    <source>
        <strain evidence="8 9">Wien I</strain>
    </source>
</reference>
<dbReference type="InterPro" id="IPR006155">
    <property type="entry name" value="Josephin"/>
</dbReference>
<dbReference type="SMART" id="SM01246">
    <property type="entry name" value="Josephin"/>
    <property type="match status" value="1"/>
</dbReference>
<dbReference type="OrthoDB" id="422700at2759"/>
<dbReference type="Proteomes" id="UP000221165">
    <property type="component" value="Unassembled WGS sequence"/>
</dbReference>